<reference evidence="2 3" key="1">
    <citation type="submission" date="2007-10" db="EMBL/GenBank/DDBJ databases">
        <title>Complete sequence of Desulfococcus oleovorans Hxd3.</title>
        <authorList>
            <consortium name="US DOE Joint Genome Institute"/>
            <person name="Copeland A."/>
            <person name="Lucas S."/>
            <person name="Lapidus A."/>
            <person name="Barry K."/>
            <person name="Glavina del Rio T."/>
            <person name="Dalin E."/>
            <person name="Tice H."/>
            <person name="Pitluck S."/>
            <person name="Kiss H."/>
            <person name="Brettin T."/>
            <person name="Bruce D."/>
            <person name="Detter J.C."/>
            <person name="Han C."/>
            <person name="Schmutz J."/>
            <person name="Larimer F."/>
            <person name="Land M."/>
            <person name="Hauser L."/>
            <person name="Kyrpides N."/>
            <person name="Kim E."/>
            <person name="Wawrik B."/>
            <person name="Richardson P."/>
        </authorList>
    </citation>
    <scope>NUCLEOTIDE SEQUENCE [LARGE SCALE GENOMIC DNA]</scope>
    <source>
        <strain evidence="3">DSM 6200 / JCM 39069 / Hxd3</strain>
    </source>
</reference>
<dbReference type="OrthoDB" id="8984553at2"/>
<gene>
    <name evidence="2" type="ordered locus">Dole_0395</name>
</gene>
<feature type="region of interest" description="Disordered" evidence="1">
    <location>
        <begin position="1"/>
        <end position="22"/>
    </location>
</feature>
<dbReference type="AlphaFoldDB" id="A8ZT41"/>
<sequence length="457" mass="51047">MNFNPDKTEYPSVAPQGDDGAVETEMPTMKISDFAAQFGCVPLTPADNPKIQAFYNSMAMTSEKFSVHTKKEPDYFRFLAYAADNHHVFGYPNAQGELEGMVSLIVRPCYIGGRPDRVGHFLDLRFKRRKERTIKGDWKELGLGFTRSGSRVEETEGCRIYHGSYITTNIYATASIGKDAHAKAGQKKAEKPAPAPERKAPPVPPEKTPAAPAPAPEAFRVSNLAAYQAINIYARKPWKILSLGSFGKSREKLVVTQGTEKDLEPLKAFLDRQNQPKTFGYIYAGPSGELERRLRRWDGLSMSSFFIARDLSGKILGAFGAFDPGRGRQLYIDALPPEKERLAKLGAMAGLKVPRPNENIDILYLTSLELDHDLAPDLRLSVFDRLLSALFRSGLPRRYHIVSFCDYNKQSLLEVVSGGYMYDATPVLLYQLHSPDATEVYRESDMVLPPGHEMVLM</sequence>
<dbReference type="Proteomes" id="UP000008561">
    <property type="component" value="Chromosome"/>
</dbReference>
<evidence type="ECO:0000313" key="2">
    <source>
        <dbReference type="EMBL" id="ABW66205.1"/>
    </source>
</evidence>
<feature type="compositionally biased region" description="Pro residues" evidence="1">
    <location>
        <begin position="201"/>
        <end position="214"/>
    </location>
</feature>
<keyword evidence="3" id="KW-1185">Reference proteome</keyword>
<name>A8ZT41_DESOH</name>
<feature type="compositionally biased region" description="Basic and acidic residues" evidence="1">
    <location>
        <begin position="182"/>
        <end position="200"/>
    </location>
</feature>
<organism evidence="2 3">
    <name type="scientific">Desulfosudis oleivorans (strain DSM 6200 / JCM 39069 / Hxd3)</name>
    <name type="common">Desulfococcus oleovorans</name>
    <dbReference type="NCBI Taxonomy" id="96561"/>
    <lineage>
        <taxon>Bacteria</taxon>
        <taxon>Pseudomonadati</taxon>
        <taxon>Thermodesulfobacteriota</taxon>
        <taxon>Desulfobacteria</taxon>
        <taxon>Desulfobacterales</taxon>
        <taxon>Desulfosudaceae</taxon>
        <taxon>Desulfosudis</taxon>
    </lineage>
</organism>
<dbReference type="STRING" id="96561.Dole_0395"/>
<dbReference type="RefSeq" id="WP_012173824.1">
    <property type="nucleotide sequence ID" value="NC_009943.1"/>
</dbReference>
<dbReference type="HOGENOM" id="CLU_598170_0_0_7"/>
<feature type="region of interest" description="Disordered" evidence="1">
    <location>
        <begin position="182"/>
        <end position="214"/>
    </location>
</feature>
<accession>A8ZT41</accession>
<dbReference type="KEGG" id="dol:Dole_0395"/>
<dbReference type="EMBL" id="CP000859">
    <property type="protein sequence ID" value="ABW66205.1"/>
    <property type="molecule type" value="Genomic_DNA"/>
</dbReference>
<evidence type="ECO:0000256" key="1">
    <source>
        <dbReference type="SAM" id="MobiDB-lite"/>
    </source>
</evidence>
<proteinExistence type="predicted"/>
<protein>
    <submittedName>
        <fullName evidence="2">Uncharacterized protein</fullName>
    </submittedName>
</protein>
<evidence type="ECO:0000313" key="3">
    <source>
        <dbReference type="Proteomes" id="UP000008561"/>
    </source>
</evidence>